<name>A0ABQ1QH99_9RHOB</name>
<sequence>MGRAAGRGFRLGIEEVSTPAAAKSLNRAGRRLVVIHADAGWIDPVRDGADGFWPKLVGELAHQGVEARLVKARSKPAEILREPGTEHIHVMMGDMPGYGPDTLHVEQGYIVGFWYLDEIGVFWNSSLRLSQFCPERVHRGHAEYFFNGVAGWMLRENVSKAPQPARMPGFLEPAHAVVFTQEIEGLRNRAHYLGNEQMIRTTAEFDRSKLVYVKLHPGQSKAARRDLMAVAQDYQNVRVSEASVHDLIEAARVVVTQNSGAGFEALMQKKTVVTCGKSDYRHATLTAKTAGDLRDALDYGPDAMEGFPYEKFFYWFLHRNMLEEAKSNFAARAVARIREKTFL</sequence>
<reference evidence="2" key="1">
    <citation type="journal article" date="2019" name="Int. J. Syst. Evol. Microbiol.">
        <title>The Global Catalogue of Microorganisms (GCM) 10K type strain sequencing project: providing services to taxonomists for standard genome sequencing and annotation.</title>
        <authorList>
            <consortium name="The Broad Institute Genomics Platform"/>
            <consortium name="The Broad Institute Genome Sequencing Center for Infectious Disease"/>
            <person name="Wu L."/>
            <person name="Ma J."/>
        </authorList>
    </citation>
    <scope>NUCLEOTIDE SEQUENCE [LARGE SCALE GENOMIC DNA]</scope>
    <source>
        <strain evidence="2">CGMCC 1.12922</strain>
    </source>
</reference>
<dbReference type="InterPro" id="IPR043148">
    <property type="entry name" value="TagF_C"/>
</dbReference>
<evidence type="ECO:0000313" key="1">
    <source>
        <dbReference type="EMBL" id="GGD27117.1"/>
    </source>
</evidence>
<accession>A0ABQ1QH99</accession>
<dbReference type="InterPro" id="IPR007833">
    <property type="entry name" value="Capsule_polysaccharide_synth"/>
</dbReference>
<proteinExistence type="predicted"/>
<protein>
    <recommendedName>
        <fullName evidence="3">Capsule polysaccharide biosynthesis protein</fullName>
    </recommendedName>
</protein>
<organism evidence="1 2">
    <name type="scientific">Sinisalibacter lacisalsi</name>
    <dbReference type="NCBI Taxonomy" id="1526570"/>
    <lineage>
        <taxon>Bacteria</taxon>
        <taxon>Pseudomonadati</taxon>
        <taxon>Pseudomonadota</taxon>
        <taxon>Alphaproteobacteria</taxon>
        <taxon>Rhodobacterales</taxon>
        <taxon>Roseobacteraceae</taxon>
        <taxon>Sinisalibacter</taxon>
    </lineage>
</organism>
<gene>
    <name evidence="1" type="ORF">GCM10011358_09330</name>
</gene>
<keyword evidence="2" id="KW-1185">Reference proteome</keyword>
<comment type="caution">
    <text evidence="1">The sequence shown here is derived from an EMBL/GenBank/DDBJ whole genome shotgun (WGS) entry which is preliminary data.</text>
</comment>
<dbReference type="EMBL" id="BMGI01000001">
    <property type="protein sequence ID" value="GGD27117.1"/>
    <property type="molecule type" value="Genomic_DNA"/>
</dbReference>
<evidence type="ECO:0008006" key="3">
    <source>
        <dbReference type="Google" id="ProtNLM"/>
    </source>
</evidence>
<dbReference type="Gene3D" id="3.40.50.12580">
    <property type="match status" value="1"/>
</dbReference>
<dbReference type="Proteomes" id="UP000617355">
    <property type="component" value="Unassembled WGS sequence"/>
</dbReference>
<evidence type="ECO:0000313" key="2">
    <source>
        <dbReference type="Proteomes" id="UP000617355"/>
    </source>
</evidence>
<dbReference type="Pfam" id="PF05159">
    <property type="entry name" value="Capsule_synth"/>
    <property type="match status" value="1"/>
</dbReference>